<organism evidence="3 4">
    <name type="scientific">Streptomyces leeuwenhoekii</name>
    <dbReference type="NCBI Taxonomy" id="1437453"/>
    <lineage>
        <taxon>Bacteria</taxon>
        <taxon>Bacillati</taxon>
        <taxon>Actinomycetota</taxon>
        <taxon>Actinomycetes</taxon>
        <taxon>Kitasatosporales</taxon>
        <taxon>Streptomycetaceae</taxon>
        <taxon>Streptomyces</taxon>
    </lineage>
</organism>
<gene>
    <name evidence="3" type="primary">sle_27010</name>
</gene>
<evidence type="ECO:0000313" key="3">
    <source>
        <dbReference type="EMBL" id="CQR62162.1"/>
    </source>
</evidence>
<keyword evidence="2" id="KW-0812">Transmembrane</keyword>
<feature type="region of interest" description="Disordered" evidence="1">
    <location>
        <begin position="73"/>
        <end position="97"/>
    </location>
</feature>
<feature type="transmembrane region" description="Helical" evidence="2">
    <location>
        <begin position="49"/>
        <end position="69"/>
    </location>
</feature>
<protein>
    <recommendedName>
        <fullName evidence="5">LigA protein</fullName>
    </recommendedName>
</protein>
<feature type="compositionally biased region" description="Low complexity" evidence="1">
    <location>
        <begin position="80"/>
        <end position="96"/>
    </location>
</feature>
<dbReference type="Proteomes" id="UP000035016">
    <property type="component" value="Chromosome Chromosome"/>
</dbReference>
<reference evidence="3 4" key="1">
    <citation type="submission" date="2015-02" db="EMBL/GenBank/DDBJ databases">
        <authorList>
            <person name="Gomez-Escribano P.J."/>
        </authorList>
    </citation>
    <scope>NUCLEOTIDE SEQUENCE [LARGE SCALE GENOMIC DNA]</scope>
    <source>
        <strain evidence="4">C34 (DSM 42122 / NRRL B-24963)</strain>
    </source>
</reference>
<keyword evidence="2" id="KW-1133">Transmembrane helix</keyword>
<dbReference type="EMBL" id="LN831790">
    <property type="protein sequence ID" value="CQR62162.1"/>
    <property type="molecule type" value="Genomic_DNA"/>
</dbReference>
<dbReference type="KEGG" id="sle:sle_27010"/>
<keyword evidence="2" id="KW-0472">Membrane</keyword>
<evidence type="ECO:0008006" key="5">
    <source>
        <dbReference type="Google" id="ProtNLM"/>
    </source>
</evidence>
<dbReference type="AlphaFoldDB" id="A0A0F7VX76"/>
<proteinExistence type="predicted"/>
<dbReference type="RefSeq" id="WP_047121791.1">
    <property type="nucleotide sequence ID" value="NZ_LN831790.1"/>
</dbReference>
<name>A0A0F7VX76_STRLW</name>
<accession>A0A0F7VX76</accession>
<evidence type="ECO:0000313" key="4">
    <source>
        <dbReference type="Proteomes" id="UP000035016"/>
    </source>
</evidence>
<evidence type="ECO:0000256" key="1">
    <source>
        <dbReference type="SAM" id="MobiDB-lite"/>
    </source>
</evidence>
<evidence type="ECO:0000256" key="2">
    <source>
        <dbReference type="SAM" id="Phobius"/>
    </source>
</evidence>
<sequence>MPVDQHSDPFEDRFAAALRDTGAGFDADRAALTAAGRTRGRRLRLRRRAAVAGCAAGIALVGVGGALVLPGDGASGPRRTSTAAASTASPAPAPAAFSGDDLLRTLKGLLPGGEFSQESARGTGDRMGPAARLVYDDGKGAAAVAVSLGRIEPGSEAARETTRCPDETFVPHDACTSSRLPDGSLLMLFQGYEYPDRRVDTKWWNAELVTPEGRHVSVSEWNAPAQKGAEISREEPPLSPERLKEVATAPVWHEVVDAIPERAASAPTPGAASRAPGQDVGRTLAGLLPEGVKVVARGGQESEFAYVVVDDGKGASLVQINVQHGMSDVADELYGSGETLPDGTRVATRQGPGDDRVPGVLMWTVDTLRPGADGFRVVVSAFNNGAAHAAPTRDEPALGMEQLRRIALSPEWDAMR</sequence>